<dbReference type="PANTHER" id="PTHR43115">
    <property type="entry name" value="DEHYDROGENASE/REDUCTASE SDR FAMILY MEMBER 11"/>
    <property type="match status" value="1"/>
</dbReference>
<comment type="pathway">
    <text evidence="4">Steroid biosynthesis; estrogen biosynthesis.</text>
</comment>
<comment type="catalytic activity">
    <reaction evidence="7">
        <text>a 3beta-hydroxysteroid + NADP(+) = a 3-oxosteroid + NADPH + H(+)</text>
        <dbReference type="Rhea" id="RHEA:34787"/>
        <dbReference type="ChEBI" id="CHEBI:15378"/>
        <dbReference type="ChEBI" id="CHEBI:36836"/>
        <dbReference type="ChEBI" id="CHEBI:47788"/>
        <dbReference type="ChEBI" id="CHEBI:57783"/>
        <dbReference type="ChEBI" id="CHEBI:58349"/>
        <dbReference type="EC" id="1.1.1.270"/>
    </reaction>
</comment>
<dbReference type="PRINTS" id="PR00080">
    <property type="entry name" value="SDRFAMILY"/>
</dbReference>
<comment type="function">
    <text evidence="8">Catalyzes the conversion of the 17-keto group of estrone, 4- and 5-androstenes and 5-alpha-androstanes into their 17-beta-hydroxyl metabolites and the conversion of the 3-keto group of 3-, 3,17- and 3,20- diketosteroids into their 3-hydroxyl metabolites. Exhibits reductive 3-beta-hydroxysteroid dehydrogenase activity toward 5-beta-androstanes, 5-beta-pregnanes, 4-pregnenes and bile acids. May also reduce endogenous and exogenous alpha-dicarbonyl compounds and xenobiotic alicyclic ketones.</text>
</comment>
<evidence type="ECO:0000256" key="1">
    <source>
        <dbReference type="ARBA" id="ARBA00006484"/>
    </source>
</evidence>
<comment type="catalytic activity">
    <reaction evidence="6">
        <text>17beta-estradiol + NADP(+) = estrone + NADPH + H(+)</text>
        <dbReference type="Rhea" id="RHEA:24616"/>
        <dbReference type="ChEBI" id="CHEBI:15378"/>
        <dbReference type="ChEBI" id="CHEBI:16469"/>
        <dbReference type="ChEBI" id="CHEBI:17263"/>
        <dbReference type="ChEBI" id="CHEBI:57783"/>
        <dbReference type="ChEBI" id="CHEBI:58349"/>
        <dbReference type="EC" id="1.1.1.62"/>
    </reaction>
</comment>
<evidence type="ECO:0000256" key="6">
    <source>
        <dbReference type="ARBA" id="ARBA00048906"/>
    </source>
</evidence>
<dbReference type="GO" id="GO:0004303">
    <property type="term" value="F:estradiol 17-beta-dehydrogenase [NAD(P)+] activity"/>
    <property type="evidence" value="ECO:0007669"/>
    <property type="project" value="UniProtKB-EC"/>
</dbReference>
<dbReference type="Pfam" id="PF00106">
    <property type="entry name" value="adh_short"/>
    <property type="match status" value="1"/>
</dbReference>
<keyword evidence="2" id="KW-0560">Oxidoreductase</keyword>
<organism evidence="15">
    <name type="scientific">Phallusia mammillata</name>
    <dbReference type="NCBI Taxonomy" id="59560"/>
    <lineage>
        <taxon>Eukaryota</taxon>
        <taxon>Metazoa</taxon>
        <taxon>Chordata</taxon>
        <taxon>Tunicata</taxon>
        <taxon>Ascidiacea</taxon>
        <taxon>Phlebobranchia</taxon>
        <taxon>Ascidiidae</taxon>
        <taxon>Phallusia</taxon>
    </lineage>
</organism>
<proteinExistence type="evidence at transcript level"/>
<dbReference type="GO" id="GO:0000253">
    <property type="term" value="F:3-beta-hydroxysteroid 3-dehydrogenase (NADP+) activity"/>
    <property type="evidence" value="ECO:0007669"/>
    <property type="project" value="UniProtKB-EC"/>
</dbReference>
<dbReference type="EMBL" id="LR784488">
    <property type="protein sequence ID" value="CAB3237652.1"/>
    <property type="molecule type" value="mRNA"/>
</dbReference>
<evidence type="ECO:0000256" key="11">
    <source>
        <dbReference type="ARBA" id="ARBA00077379"/>
    </source>
</evidence>
<evidence type="ECO:0000256" key="4">
    <source>
        <dbReference type="ARBA" id="ARBA00037929"/>
    </source>
</evidence>
<sequence>MERWNGKVALVTGGSVGIGKATVEKLVHYGMKVVACARNLEPLNEMVAELNKKGPGEMVPFKCDCSKEEEILEMFDFIKQKFGAIHVCVNNAGMSFETSILSGKTEDWKYMFDLNVIGVCVCMRESVKLMKFAGVDDGHIINIGSLAGKKVSNKPLYSGTKFALQALNEGLRMELCAAKSHIRSTIICPGFVVTDFLYRMYKNKEVGDKLFDSMECLKSEDIADCVIYVLGAPAHVEINDVLIRPTEQAL</sequence>
<evidence type="ECO:0000256" key="10">
    <source>
        <dbReference type="ARBA" id="ARBA00075978"/>
    </source>
</evidence>
<evidence type="ECO:0000313" key="15">
    <source>
        <dbReference type="EMBL" id="CAB3237652.1"/>
    </source>
</evidence>
<evidence type="ECO:0000256" key="3">
    <source>
        <dbReference type="ARBA" id="ARBA00023621"/>
    </source>
</evidence>
<dbReference type="PANTHER" id="PTHR43115:SF4">
    <property type="entry name" value="DEHYDROGENASE_REDUCTASE SDR FAMILY MEMBER 11"/>
    <property type="match status" value="1"/>
</dbReference>
<evidence type="ECO:0000256" key="8">
    <source>
        <dbReference type="ARBA" id="ARBA00054702"/>
    </source>
</evidence>
<dbReference type="SUPFAM" id="SSF51735">
    <property type="entry name" value="NAD(P)-binding Rossmann-fold domains"/>
    <property type="match status" value="1"/>
</dbReference>
<dbReference type="PRINTS" id="PR00081">
    <property type="entry name" value="GDHRDH"/>
</dbReference>
<accession>A0A6F9DBG2</accession>
<evidence type="ECO:0000256" key="9">
    <source>
        <dbReference type="ARBA" id="ARBA00069606"/>
    </source>
</evidence>
<evidence type="ECO:0000256" key="12">
    <source>
        <dbReference type="ARBA" id="ARBA00078009"/>
    </source>
</evidence>
<name>A0A6F9DBG2_9ASCI</name>
<reference evidence="15" key="1">
    <citation type="submission" date="2020-04" db="EMBL/GenBank/DDBJ databases">
        <authorList>
            <person name="Neveu A P."/>
        </authorList>
    </citation>
    <scope>NUCLEOTIDE SEQUENCE</scope>
    <source>
        <tissue evidence="15">Whole embryo</tissue>
    </source>
</reference>
<evidence type="ECO:0000256" key="13">
    <source>
        <dbReference type="ARBA" id="ARBA00078574"/>
    </source>
</evidence>
<comment type="similarity">
    <text evidence="1 14">Belongs to the short-chain dehydrogenases/reductases (SDR) family.</text>
</comment>
<gene>
    <name evidence="15" type="primary">Dhrs11-004</name>
</gene>
<evidence type="ECO:0000256" key="14">
    <source>
        <dbReference type="RuleBase" id="RU000363"/>
    </source>
</evidence>
<dbReference type="FunFam" id="3.40.50.720:FF:000047">
    <property type="entry name" value="NADP-dependent L-serine/L-allo-threonine dehydrogenase"/>
    <property type="match status" value="1"/>
</dbReference>
<dbReference type="AlphaFoldDB" id="A0A6F9DBG2"/>
<dbReference type="EC" id="1.1.1.270" evidence="3"/>
<protein>
    <recommendedName>
        <fullName evidence="9">Dehydrogenase/reductase SDR family member 11</fullName>
        <ecNumber evidence="3">1.1.1.270</ecNumber>
    </recommendedName>
    <alternativeName>
        <fullName evidence="10">17-beta-hydroxysteroid dehydrogenase</fullName>
    </alternativeName>
    <alternativeName>
        <fullName evidence="11">3-beta-hydroxysteroid 3-dehydrogenase</fullName>
    </alternativeName>
    <alternativeName>
        <fullName evidence="13">Estradiol 17-beta-dehydrogenase</fullName>
    </alternativeName>
    <alternativeName>
        <fullName evidence="12">Short-chain dehydrogenase/reductase family 24C member 1</fullName>
    </alternativeName>
</protein>
<dbReference type="InterPro" id="IPR002347">
    <property type="entry name" value="SDR_fam"/>
</dbReference>
<dbReference type="InterPro" id="IPR036291">
    <property type="entry name" value="NAD(P)-bd_dom_sf"/>
</dbReference>
<comment type="catalytic activity">
    <reaction evidence="5">
        <text>17beta-estradiol + NAD(+) = estrone + NADH + H(+)</text>
        <dbReference type="Rhea" id="RHEA:24612"/>
        <dbReference type="ChEBI" id="CHEBI:15378"/>
        <dbReference type="ChEBI" id="CHEBI:16469"/>
        <dbReference type="ChEBI" id="CHEBI:17263"/>
        <dbReference type="ChEBI" id="CHEBI:57540"/>
        <dbReference type="ChEBI" id="CHEBI:57945"/>
        <dbReference type="EC" id="1.1.1.62"/>
    </reaction>
</comment>
<evidence type="ECO:0000256" key="7">
    <source>
        <dbReference type="ARBA" id="ARBA00052853"/>
    </source>
</evidence>
<evidence type="ECO:0000256" key="5">
    <source>
        <dbReference type="ARBA" id="ARBA00048022"/>
    </source>
</evidence>
<dbReference type="Gene3D" id="3.40.50.720">
    <property type="entry name" value="NAD(P)-binding Rossmann-like Domain"/>
    <property type="match status" value="1"/>
</dbReference>
<evidence type="ECO:0000256" key="2">
    <source>
        <dbReference type="ARBA" id="ARBA00023002"/>
    </source>
</evidence>